<dbReference type="PANTHER" id="PTHR39193">
    <property type="entry name" value="5-DEOXY-GLUCURONATE ISOMERASE"/>
    <property type="match status" value="1"/>
</dbReference>
<evidence type="ECO:0000313" key="2">
    <source>
        <dbReference type="EMBL" id="HGI88459.1"/>
    </source>
</evidence>
<dbReference type="AlphaFoldDB" id="A0A7C4BD29"/>
<dbReference type="SUPFAM" id="SSF51182">
    <property type="entry name" value="RmlC-like cupins"/>
    <property type="match status" value="1"/>
</dbReference>
<comment type="caution">
    <text evidence="2">The sequence shown here is derived from an EMBL/GenBank/DDBJ whole genome shotgun (WGS) entry which is preliminary data.</text>
</comment>
<dbReference type="InterPro" id="IPR014710">
    <property type="entry name" value="RmlC-like_jellyroll"/>
</dbReference>
<sequence>MLFRRPAQVDAVVKVFALSELSLLYIESRDEREFSVAVNRDCEKLAVVLRGSARVNGAQLGTRDVLYLPKGFDAVELVLERGAVVYILEAIAYESYTPYIKRFSEAPYTDVGDEKSRRRRYILVGEGDPASRLLAGYTICCPGCWGSYPPHRHDDKYEVFIYYGVEPGFGVQLIFDEQREEAYIVRDFDVVLVERGYHPNTSAPVNGLSYFWVMVAKEQNKRSFTAVTHPLYRS</sequence>
<keyword evidence="1" id="KW-0413">Isomerase</keyword>
<proteinExistence type="predicted"/>
<accession>A0A7C4BD29</accession>
<dbReference type="InterPro" id="IPR024203">
    <property type="entry name" value="Deoxy-glucuronate_isom_IolB"/>
</dbReference>
<reference evidence="2" key="1">
    <citation type="journal article" date="2020" name="mSystems">
        <title>Genome- and Community-Level Interaction Insights into Carbon Utilization and Element Cycling Functions of Hydrothermarchaeota in Hydrothermal Sediment.</title>
        <authorList>
            <person name="Zhou Z."/>
            <person name="Liu Y."/>
            <person name="Xu W."/>
            <person name="Pan J."/>
            <person name="Luo Z.H."/>
            <person name="Li M."/>
        </authorList>
    </citation>
    <scope>NUCLEOTIDE SEQUENCE [LARGE SCALE GENOMIC DNA]</scope>
    <source>
        <strain evidence="2">SpSt-732</strain>
    </source>
</reference>
<dbReference type="Pfam" id="PF04962">
    <property type="entry name" value="KduI"/>
    <property type="match status" value="1"/>
</dbReference>
<organism evidence="2">
    <name type="scientific">Ignisphaera aggregans</name>
    <dbReference type="NCBI Taxonomy" id="334771"/>
    <lineage>
        <taxon>Archaea</taxon>
        <taxon>Thermoproteota</taxon>
        <taxon>Thermoprotei</taxon>
        <taxon>Desulfurococcales</taxon>
        <taxon>Desulfurococcaceae</taxon>
        <taxon>Ignisphaera</taxon>
    </lineage>
</organism>
<dbReference type="Gene3D" id="2.60.120.10">
    <property type="entry name" value="Jelly Rolls"/>
    <property type="match status" value="1"/>
</dbReference>
<protein>
    <recommendedName>
        <fullName evidence="3">5-deoxy-glucuronate isomerase</fullName>
    </recommendedName>
</protein>
<dbReference type="GO" id="GO:0019310">
    <property type="term" value="P:inositol catabolic process"/>
    <property type="evidence" value="ECO:0007669"/>
    <property type="project" value="InterPro"/>
</dbReference>
<evidence type="ECO:0008006" key="3">
    <source>
        <dbReference type="Google" id="ProtNLM"/>
    </source>
</evidence>
<evidence type="ECO:0000256" key="1">
    <source>
        <dbReference type="ARBA" id="ARBA00023235"/>
    </source>
</evidence>
<dbReference type="GO" id="GO:0008880">
    <property type="term" value="F:glucuronate isomerase activity"/>
    <property type="evidence" value="ECO:0007669"/>
    <property type="project" value="InterPro"/>
</dbReference>
<dbReference type="PANTHER" id="PTHR39193:SF1">
    <property type="entry name" value="5-DEOXY-GLUCURONATE ISOMERASE"/>
    <property type="match status" value="1"/>
</dbReference>
<name>A0A7C4BD29_9CREN</name>
<gene>
    <name evidence="2" type="ORF">ENV14_08775</name>
</gene>
<dbReference type="InterPro" id="IPR021120">
    <property type="entry name" value="KduI/IolB_isomerase"/>
</dbReference>
<dbReference type="EMBL" id="DTFF01000078">
    <property type="protein sequence ID" value="HGI88459.1"/>
    <property type="molecule type" value="Genomic_DNA"/>
</dbReference>
<dbReference type="InterPro" id="IPR011051">
    <property type="entry name" value="RmlC_Cupin_sf"/>
</dbReference>